<feature type="domain" description="EF-hand" evidence="3">
    <location>
        <begin position="11"/>
        <end position="46"/>
    </location>
</feature>
<feature type="compositionally biased region" description="Basic and acidic residues" evidence="2">
    <location>
        <begin position="537"/>
        <end position="555"/>
    </location>
</feature>
<protein>
    <submittedName>
        <fullName evidence="4">Putative calmodulin</fullName>
    </submittedName>
</protein>
<evidence type="ECO:0000256" key="1">
    <source>
        <dbReference type="ARBA" id="ARBA00022837"/>
    </source>
</evidence>
<dbReference type="GO" id="GO:0005509">
    <property type="term" value="F:calcium ion binding"/>
    <property type="evidence" value="ECO:0007669"/>
    <property type="project" value="InterPro"/>
</dbReference>
<feature type="domain" description="EF-hand" evidence="3">
    <location>
        <begin position="205"/>
        <end position="240"/>
    </location>
</feature>
<dbReference type="InterPro" id="IPR018247">
    <property type="entry name" value="EF_Hand_1_Ca_BS"/>
</dbReference>
<dbReference type="SUPFAM" id="SSF47473">
    <property type="entry name" value="EF-hand"/>
    <property type="match status" value="2"/>
</dbReference>
<dbReference type="EMBL" id="HE575319">
    <property type="protein sequence ID" value="CCC91160.1"/>
    <property type="molecule type" value="Genomic_DNA"/>
</dbReference>
<name>G0UP49_TRYCI</name>
<gene>
    <name evidence="4" type="ORF">TCIL3000_6_4160</name>
</gene>
<feature type="domain" description="EF-hand" evidence="3">
    <location>
        <begin position="106"/>
        <end position="141"/>
    </location>
</feature>
<evidence type="ECO:0000256" key="2">
    <source>
        <dbReference type="SAM" id="MobiDB-lite"/>
    </source>
</evidence>
<dbReference type="PROSITE" id="PS50222">
    <property type="entry name" value="EF_HAND_2"/>
    <property type="match status" value="3"/>
</dbReference>
<dbReference type="Pfam" id="PF13202">
    <property type="entry name" value="EF-hand_5"/>
    <property type="match status" value="2"/>
</dbReference>
<feature type="region of interest" description="Disordered" evidence="2">
    <location>
        <begin position="513"/>
        <end position="583"/>
    </location>
</feature>
<dbReference type="SMART" id="SM00054">
    <property type="entry name" value="EFh"/>
    <property type="match status" value="6"/>
</dbReference>
<dbReference type="Gene3D" id="1.10.238.10">
    <property type="entry name" value="EF-hand"/>
    <property type="match status" value="3"/>
</dbReference>
<accession>G0UP49</accession>
<keyword evidence="1" id="KW-0106">Calcium</keyword>
<dbReference type="PANTHER" id="PTHR10827:SF85">
    <property type="entry name" value="CALCIUM-BINDING PROTEIN"/>
    <property type="match status" value="1"/>
</dbReference>
<dbReference type="FunFam" id="1.10.238.10:FF:000703">
    <property type="entry name" value="Calmodulin, putative"/>
    <property type="match status" value="1"/>
</dbReference>
<proteinExistence type="predicted"/>
<dbReference type="InterPro" id="IPR011992">
    <property type="entry name" value="EF-hand-dom_pair"/>
</dbReference>
<dbReference type="InterPro" id="IPR002048">
    <property type="entry name" value="EF_hand_dom"/>
</dbReference>
<sequence length="676" mass="74989">MSLQIESLSPEEVDMLRDAFIYMDRDNDGHVSKSELLDMVMRCVGEERYGPLASYLIPLFEVADKDQDGKLSLCEFIMSFVDGPGVIPAEVVNSCVSSIRVRLTDEEIVTLQESFRRIDTNADGYIDKEELVAALKENLKDRFPDLQESNFHDIVAVIMASADVDNDGRLCLSEFIRSFQEDQGVLPAVFVDARSRCLVQHLSPEEVDVLREAFATLDRDHDGYIGFADIYETLWDAASSENCDKNQIYELCDLIMVTTDRNKSGVITLEDFVRGFIRNATLVQLPVAAAQQRMLWSCERIKEMLESGELEQLSGLSENGFNSSRCVNPGDLVCTLSGIFREVFPLLDEEVLSSMIGALVAASENDVDRKFGLDEFISCFTGGPWAVTDDGGGAEDEAKISDSDVQTVSRLLKDLEKDAGEEGKVQEPDVLGALRHTFRSDPEKADRVAQYVQRNMTRPGSMSSFTGRLTSSHAVPVDNSPRGEVERLVKCSDAAVQYEQSLECAKDTVKGNEAWGGNDVSTQQQQQQQQDAAAPPEKSESVAKRTPNKLRDLIRGKNGGVVPTRSIGGGASEGAHSNARLSGVGGHQHAHSCLFAPDIDENQRGMEVKLLREFEKLSEGRDYIDRGRFVKLYLSMEHYGLVPSETEVNNLVSRYCKGDKLGFNEFCIIMLRRVGM</sequence>
<dbReference type="AlphaFoldDB" id="G0UP49"/>
<evidence type="ECO:0000313" key="4">
    <source>
        <dbReference type="EMBL" id="CCC91160.1"/>
    </source>
</evidence>
<feature type="compositionally biased region" description="Polar residues" evidence="2">
    <location>
        <begin position="458"/>
        <end position="473"/>
    </location>
</feature>
<reference evidence="4" key="1">
    <citation type="journal article" date="2012" name="Proc. Natl. Acad. Sci. U.S.A.">
        <title>Antigenic diversity is generated by distinct evolutionary mechanisms in African trypanosome species.</title>
        <authorList>
            <person name="Jackson A.P."/>
            <person name="Berry A."/>
            <person name="Aslett M."/>
            <person name="Allison H.C."/>
            <person name="Burton P."/>
            <person name="Vavrova-Anderson J."/>
            <person name="Brown R."/>
            <person name="Browne H."/>
            <person name="Corton N."/>
            <person name="Hauser H."/>
            <person name="Gamble J."/>
            <person name="Gilderthorp R."/>
            <person name="Marcello L."/>
            <person name="McQuillan J."/>
            <person name="Otto T.D."/>
            <person name="Quail M.A."/>
            <person name="Sanders M.J."/>
            <person name="van Tonder A."/>
            <person name="Ginger M.L."/>
            <person name="Field M.C."/>
            <person name="Barry J.D."/>
            <person name="Hertz-Fowler C."/>
            <person name="Berriman M."/>
        </authorList>
    </citation>
    <scope>NUCLEOTIDE SEQUENCE</scope>
    <source>
        <strain evidence="4">IL3000</strain>
    </source>
</reference>
<dbReference type="PROSITE" id="PS00018">
    <property type="entry name" value="EF_HAND_1"/>
    <property type="match status" value="6"/>
</dbReference>
<evidence type="ECO:0000259" key="3">
    <source>
        <dbReference type="PROSITE" id="PS50222"/>
    </source>
</evidence>
<organism evidence="4">
    <name type="scientific">Trypanosoma congolense (strain IL3000)</name>
    <dbReference type="NCBI Taxonomy" id="1068625"/>
    <lineage>
        <taxon>Eukaryota</taxon>
        <taxon>Discoba</taxon>
        <taxon>Euglenozoa</taxon>
        <taxon>Kinetoplastea</taxon>
        <taxon>Metakinetoplastina</taxon>
        <taxon>Trypanosomatida</taxon>
        <taxon>Trypanosomatidae</taxon>
        <taxon>Trypanosoma</taxon>
        <taxon>Nannomonas</taxon>
    </lineage>
</organism>
<dbReference type="Pfam" id="PF13499">
    <property type="entry name" value="EF-hand_7"/>
    <property type="match status" value="2"/>
</dbReference>
<feature type="region of interest" description="Disordered" evidence="2">
    <location>
        <begin position="458"/>
        <end position="481"/>
    </location>
</feature>
<dbReference type="VEuPathDB" id="TriTrypDB:TcIL3000_6_4160"/>
<dbReference type="PANTHER" id="PTHR10827">
    <property type="entry name" value="RETICULOCALBIN"/>
    <property type="match status" value="1"/>
</dbReference>